<dbReference type="SUPFAM" id="SSF109854">
    <property type="entry name" value="DinB/YfiT-like putative metalloenzymes"/>
    <property type="match status" value="1"/>
</dbReference>
<dbReference type="RefSeq" id="WP_377786986.1">
    <property type="nucleotide sequence ID" value="NZ_JBHLYQ010000001.1"/>
</dbReference>
<dbReference type="InterPro" id="IPR017517">
    <property type="entry name" value="Maleyloyr_isom"/>
</dbReference>
<comment type="caution">
    <text evidence="1">The sequence shown here is derived from an EMBL/GenBank/DDBJ whole genome shotgun (WGS) entry which is preliminary data.</text>
</comment>
<dbReference type="NCBIfam" id="TIGR03085">
    <property type="entry name" value="TIGR03085 family metal-binding protein"/>
    <property type="match status" value="1"/>
</dbReference>
<dbReference type="Proteomes" id="UP001589788">
    <property type="component" value="Unassembled WGS sequence"/>
</dbReference>
<gene>
    <name evidence="1" type="ORF">ACFFRE_00345</name>
</gene>
<keyword evidence="2" id="KW-1185">Reference proteome</keyword>
<organism evidence="1 2">
    <name type="scientific">Aciditerrimonas ferrireducens</name>
    <dbReference type="NCBI Taxonomy" id="667306"/>
    <lineage>
        <taxon>Bacteria</taxon>
        <taxon>Bacillati</taxon>
        <taxon>Actinomycetota</taxon>
        <taxon>Acidimicrobiia</taxon>
        <taxon>Acidimicrobiales</taxon>
        <taxon>Acidimicrobiaceae</taxon>
        <taxon>Aciditerrimonas</taxon>
    </lineage>
</organism>
<dbReference type="InterPro" id="IPR017519">
    <property type="entry name" value="CHP03085"/>
</dbReference>
<dbReference type="NCBIfam" id="TIGR03083">
    <property type="entry name" value="maleylpyruvate isomerase family mycothiol-dependent enzyme"/>
    <property type="match status" value="1"/>
</dbReference>
<dbReference type="EMBL" id="JBHLYQ010000001">
    <property type="protein sequence ID" value="MFC0080606.1"/>
    <property type="molecule type" value="Genomic_DNA"/>
</dbReference>
<proteinExistence type="predicted"/>
<evidence type="ECO:0000313" key="2">
    <source>
        <dbReference type="Proteomes" id="UP001589788"/>
    </source>
</evidence>
<name>A0ABV6C191_9ACTN</name>
<sequence length="216" mass="23543">MSRSATSPPSRTERRALARLLAERGPDAPTLCEGWLTRDLAVHLVVRERRPLAAPGILLGGPARRLLERATTEVRQLPYDDLVALVESGPPAWLAPLDPRVNLAEFFVHHEDVRRAGPEALPPRPAEETRALDEALWGLLGVAGRLLVRRAGGLGIALRRPDGQQRVLRPGTPTVVLQGRPSELTLYLYGRQAVAQVEPTGEPEALARLAQVSFGL</sequence>
<dbReference type="InterPro" id="IPR034660">
    <property type="entry name" value="DinB/YfiT-like"/>
</dbReference>
<evidence type="ECO:0000313" key="1">
    <source>
        <dbReference type="EMBL" id="MFC0080606.1"/>
    </source>
</evidence>
<accession>A0ABV6C191</accession>
<protein>
    <submittedName>
        <fullName evidence="1">TIGR03085 family metal-binding protein</fullName>
    </submittedName>
</protein>
<reference evidence="1 2" key="1">
    <citation type="submission" date="2024-09" db="EMBL/GenBank/DDBJ databases">
        <authorList>
            <person name="Sun Q."/>
            <person name="Mori K."/>
        </authorList>
    </citation>
    <scope>NUCLEOTIDE SEQUENCE [LARGE SCALE GENOMIC DNA]</scope>
    <source>
        <strain evidence="1 2">JCM 15389</strain>
    </source>
</reference>